<dbReference type="AlphaFoldDB" id="K5X9B5"/>
<evidence type="ECO:0000313" key="2">
    <source>
        <dbReference type="Proteomes" id="UP000008493"/>
    </source>
</evidence>
<dbReference type="HOGENOM" id="CLU_019366_1_0_1"/>
<dbReference type="GeneID" id="18831208"/>
<protein>
    <recommendedName>
        <fullName evidence="3">F-box domain-containing protein</fullName>
    </recommendedName>
</protein>
<name>K5X9B5_AGABU</name>
<evidence type="ECO:0008006" key="3">
    <source>
        <dbReference type="Google" id="ProtNLM"/>
    </source>
</evidence>
<dbReference type="SUPFAM" id="SSF81383">
    <property type="entry name" value="F-box domain"/>
    <property type="match status" value="1"/>
</dbReference>
<evidence type="ECO:0000313" key="1">
    <source>
        <dbReference type="EMBL" id="EKM79577.1"/>
    </source>
</evidence>
<proteinExistence type="predicted"/>
<dbReference type="InterPro" id="IPR036047">
    <property type="entry name" value="F-box-like_dom_sf"/>
</dbReference>
<dbReference type="EMBL" id="JH971390">
    <property type="protein sequence ID" value="EKM79577.1"/>
    <property type="molecule type" value="Genomic_DNA"/>
</dbReference>
<organism evidence="1 2">
    <name type="scientific">Agaricus bisporus var. burnettii (strain JB137-S8 / ATCC MYA-4627 / FGSC 10392)</name>
    <name type="common">White button mushroom</name>
    <dbReference type="NCBI Taxonomy" id="597362"/>
    <lineage>
        <taxon>Eukaryota</taxon>
        <taxon>Fungi</taxon>
        <taxon>Dikarya</taxon>
        <taxon>Basidiomycota</taxon>
        <taxon>Agaricomycotina</taxon>
        <taxon>Agaricomycetes</taxon>
        <taxon>Agaricomycetidae</taxon>
        <taxon>Agaricales</taxon>
        <taxon>Agaricineae</taxon>
        <taxon>Agaricaceae</taxon>
        <taxon>Agaricus</taxon>
    </lineage>
</organism>
<accession>K5X9B5</accession>
<reference evidence="2" key="1">
    <citation type="journal article" date="2012" name="Proc. Natl. Acad. Sci. U.S.A.">
        <title>Genome sequence of the button mushroom Agaricus bisporus reveals mechanisms governing adaptation to a humic-rich ecological niche.</title>
        <authorList>
            <person name="Morin E."/>
            <person name="Kohler A."/>
            <person name="Baker A.R."/>
            <person name="Foulongne-Oriol M."/>
            <person name="Lombard V."/>
            <person name="Nagy L.G."/>
            <person name="Ohm R.A."/>
            <person name="Patyshakuliyeva A."/>
            <person name="Brun A."/>
            <person name="Aerts A.L."/>
            <person name="Bailey A.M."/>
            <person name="Billette C."/>
            <person name="Coutinho P.M."/>
            <person name="Deakin G."/>
            <person name="Doddapaneni H."/>
            <person name="Floudas D."/>
            <person name="Grimwood J."/>
            <person name="Hilden K."/>
            <person name="Kuees U."/>
            <person name="LaButti K.M."/>
            <person name="Lapidus A."/>
            <person name="Lindquist E.A."/>
            <person name="Lucas S.M."/>
            <person name="Murat C."/>
            <person name="Riley R.W."/>
            <person name="Salamov A.A."/>
            <person name="Schmutz J."/>
            <person name="Subramanian V."/>
            <person name="Woesten H.A.B."/>
            <person name="Xu J."/>
            <person name="Eastwood D.C."/>
            <person name="Foster G.D."/>
            <person name="Sonnenberg A.S."/>
            <person name="Cullen D."/>
            <person name="de Vries R.P."/>
            <person name="Lundell T."/>
            <person name="Hibbett D.S."/>
            <person name="Henrissat B."/>
            <person name="Burton K.S."/>
            <person name="Kerrigan R.W."/>
            <person name="Challen M.P."/>
            <person name="Grigoriev I.V."/>
            <person name="Martin F."/>
        </authorList>
    </citation>
    <scope>NUCLEOTIDE SEQUENCE [LARGE SCALE GENOMIC DNA]</scope>
    <source>
        <strain evidence="2">JB137-S8 / ATCC MYA-4627 / FGSC 10392</strain>
    </source>
</reference>
<keyword evidence="2" id="KW-1185">Reference proteome</keyword>
<dbReference type="KEGG" id="abp:AGABI1DRAFT74682"/>
<dbReference type="Proteomes" id="UP000008493">
    <property type="component" value="Unassembled WGS sequence"/>
</dbReference>
<dbReference type="OMA" id="GMIEYMI"/>
<dbReference type="InParanoid" id="K5X9B5"/>
<gene>
    <name evidence="1" type="ORF">AGABI1DRAFT_74682</name>
</gene>
<dbReference type="RefSeq" id="XP_007329811.1">
    <property type="nucleotide sequence ID" value="XM_007329749.1"/>
</dbReference>
<dbReference type="eggNOG" id="ENOG502RP4Z">
    <property type="taxonomic scope" value="Eukaryota"/>
</dbReference>
<dbReference type="OrthoDB" id="3226064at2759"/>
<sequence length="457" mass="52102">MDSSSTFIYLPHELLVHKILVLCDPLDVARVAVSCKRLYRIVYGDLDGDRSLWRALYLAQPLDDLRLCVNRIGIPKSRLRRNSLTTEGEGDDGIDWEEELKRVIRARSIVVNPHLCKGEEELQHILSTLLDLVEFVPPAYDLYQTGTAMGGSDEEEIDESVELAKNLVWVPVISREFLDLVERGLPTGITRGQYHIPPKSYWQNQTIQLHSQLHTLYGLTRKDLTKQARRESRAYIYDMRRYREENEYGPLIEGGRYVNWVHLEKIHHVISMHVDSVFEGMIEYMIYPLSMPFTQTEEGEGEGLPEGADWAGIEGDWAVFFCFYDHRQLMAYNQSADIVNRLDTSIFEQEGMTEEFRKLEARFHVTGLTNDVEHPGRPIISFEGVVNQPSNSTMHGRVRLTSDNHLKWTFVSDSSETGIGAVWSSVGVQVGGIGSSFGVLGSWTTVFHDDEDPVGKH</sequence>
<dbReference type="STRING" id="597362.K5X9B5"/>